<feature type="region of interest" description="Disordered" evidence="1">
    <location>
        <begin position="214"/>
        <end position="249"/>
    </location>
</feature>
<feature type="compositionally biased region" description="Low complexity" evidence="1">
    <location>
        <begin position="327"/>
        <end position="336"/>
    </location>
</feature>
<protein>
    <submittedName>
        <fullName evidence="2">Uncharacterized protein</fullName>
    </submittedName>
</protein>
<evidence type="ECO:0000313" key="2">
    <source>
        <dbReference type="EMBL" id="GMH09391.1"/>
    </source>
</evidence>
<feature type="compositionally biased region" description="Basic and acidic residues" evidence="1">
    <location>
        <begin position="282"/>
        <end position="292"/>
    </location>
</feature>
<sequence length="840" mass="93464">MYGAKGDQREKSCRSALSLLLLARHRRRSPIDSTEREREREPTGAVIVGSPVAREAAARARFAGGFFESISVRSKVGRTGDASMATEVELEFDKYCIVGRSPRTVLPSLRHCSKIEHESKKECPCSKNDQLSLEGGLTEIKFCNYRSVSCKSLPSRNLRPEGKEVLKRGSVYESSKERNLKRSEIDRERRKIEFSLGSDSSFSFSILDSICGSDEEGDPLEEKRASVMTSPYSNTTCSSKSSQESSSTDCLHPYLHVPKDRSLEISLNFGNRKNSSSMYTVRDSKENDKLKCDQVTNPSDNSNVLKERDTFASNQPDSPANPEINFSSGSSKSRFSPIRRVFDPLTKSKSHRSSLSFGAGEMSLSGNQSIRRSKTLRKSLLNDFSSTIQNVESSCQSVKEEQQEQQIVSSRCSPAHLHGDLKLVQKHGMPYFEFSLMHAEDVFVAKMWKAEDKLDWVYTFHSVKGRKKSTVSGWGLKYCNKDSPMVAQMQVSCYVCSELKEDRVFSNFMVMEFVLYDIAHSRKSVATAEEEPGSTDVAKDRILKRGSAAGTVELDDLFDPSRPKSLMPRSRAHASLNYSTPYPWAAMDLHPSLENAAIVIQIPIENRESLKCRRGNKVDDQMRSSLLELSLAEQTMLGISDDIGTVKVNVVTPLGSHGLPSGGSKGPSPLLDRWRLGGGCDCGGWDMACPLVVFGNPKIQCKEEHSLLGNQWPLELFGQGAKEKAPVLRIAITEKGNYSVDFHAQLSSLQALAICVAVLHTTEASVTLEQEKNKHLLQNCSLKDLVEDEVKVLFKAATEEGMRQVKKQPSKENPPPFALNPPFSPIARIAHFLHMRSDIE</sequence>
<feature type="region of interest" description="Disordered" evidence="1">
    <location>
        <begin position="274"/>
        <end position="369"/>
    </location>
</feature>
<organism evidence="2 3">
    <name type="scientific">Nepenthes gracilis</name>
    <name type="common">Slender pitcher plant</name>
    <dbReference type="NCBI Taxonomy" id="150966"/>
    <lineage>
        <taxon>Eukaryota</taxon>
        <taxon>Viridiplantae</taxon>
        <taxon>Streptophyta</taxon>
        <taxon>Embryophyta</taxon>
        <taxon>Tracheophyta</taxon>
        <taxon>Spermatophyta</taxon>
        <taxon>Magnoliopsida</taxon>
        <taxon>eudicotyledons</taxon>
        <taxon>Gunneridae</taxon>
        <taxon>Pentapetalae</taxon>
        <taxon>Caryophyllales</taxon>
        <taxon>Nepenthaceae</taxon>
        <taxon>Nepenthes</taxon>
    </lineage>
</organism>
<reference evidence="2" key="1">
    <citation type="submission" date="2023-05" db="EMBL/GenBank/DDBJ databases">
        <title>Nepenthes gracilis genome sequencing.</title>
        <authorList>
            <person name="Fukushima K."/>
        </authorList>
    </citation>
    <scope>NUCLEOTIDE SEQUENCE</scope>
    <source>
        <strain evidence="2">SING2019-196</strain>
    </source>
</reference>
<dbReference type="PANTHER" id="PTHR31390:SF0">
    <property type="entry name" value="DOMAIN PROTEIN, PUTATIVE (DUF3527)-RELATED"/>
    <property type="match status" value="1"/>
</dbReference>
<dbReference type="InterPro" id="IPR021916">
    <property type="entry name" value="DUF3527"/>
</dbReference>
<comment type="caution">
    <text evidence="2">The sequence shown here is derived from an EMBL/GenBank/DDBJ whole genome shotgun (WGS) entry which is preliminary data.</text>
</comment>
<feature type="compositionally biased region" description="Polar residues" evidence="1">
    <location>
        <begin position="294"/>
        <end position="304"/>
    </location>
</feature>
<evidence type="ECO:0000313" key="3">
    <source>
        <dbReference type="Proteomes" id="UP001279734"/>
    </source>
</evidence>
<dbReference type="Pfam" id="PF12043">
    <property type="entry name" value="DUF3527"/>
    <property type="match status" value="1"/>
</dbReference>
<dbReference type="EMBL" id="BSYO01000009">
    <property type="protein sequence ID" value="GMH09391.1"/>
    <property type="molecule type" value="Genomic_DNA"/>
</dbReference>
<name>A0AAD3XM73_NEPGR</name>
<evidence type="ECO:0000256" key="1">
    <source>
        <dbReference type="SAM" id="MobiDB-lite"/>
    </source>
</evidence>
<dbReference type="Proteomes" id="UP001279734">
    <property type="component" value="Unassembled WGS sequence"/>
</dbReference>
<gene>
    <name evidence="2" type="ORF">Nepgr_011232</name>
</gene>
<keyword evidence="3" id="KW-1185">Reference proteome</keyword>
<dbReference type="AlphaFoldDB" id="A0AAD3XM73"/>
<dbReference type="PANTHER" id="PTHR31390">
    <property type="entry name" value="EXPRESSED PROTEIN"/>
    <property type="match status" value="1"/>
</dbReference>
<accession>A0AAD3XM73</accession>
<feature type="compositionally biased region" description="Low complexity" evidence="1">
    <location>
        <begin position="230"/>
        <end position="248"/>
    </location>
</feature>
<proteinExistence type="predicted"/>